<evidence type="ECO:0000256" key="11">
    <source>
        <dbReference type="SAM" id="Phobius"/>
    </source>
</evidence>
<dbReference type="InterPro" id="IPR005467">
    <property type="entry name" value="His_kinase_dom"/>
</dbReference>
<evidence type="ECO:0000313" key="14">
    <source>
        <dbReference type="EMBL" id="GAC81391.1"/>
    </source>
</evidence>
<dbReference type="EC" id="2.7.13.3" evidence="3"/>
<evidence type="ECO:0000256" key="1">
    <source>
        <dbReference type="ARBA" id="ARBA00000085"/>
    </source>
</evidence>
<dbReference type="InterPro" id="IPR036890">
    <property type="entry name" value="HATPase_C_sf"/>
</dbReference>
<dbReference type="STRING" id="410332.SAMN04488550_3081"/>
<dbReference type="PROSITE" id="PS50109">
    <property type="entry name" value="HIS_KIN"/>
    <property type="match status" value="1"/>
</dbReference>
<keyword evidence="9" id="KW-0902">Two-component regulatory system</keyword>
<dbReference type="InterPro" id="IPR003594">
    <property type="entry name" value="HATPase_dom"/>
</dbReference>
<keyword evidence="6 11" id="KW-0812">Transmembrane</keyword>
<dbReference type="EMBL" id="BAOP01000033">
    <property type="protein sequence ID" value="GAC81391.1"/>
    <property type="molecule type" value="Genomic_DNA"/>
</dbReference>
<dbReference type="PRINTS" id="PR00344">
    <property type="entry name" value="BCTRLSENSOR"/>
</dbReference>
<dbReference type="PROSITE" id="PS51257">
    <property type="entry name" value="PROKAR_LIPOPROTEIN"/>
    <property type="match status" value="1"/>
</dbReference>
<feature type="transmembrane region" description="Helical" evidence="11">
    <location>
        <begin position="12"/>
        <end position="33"/>
    </location>
</feature>
<proteinExistence type="predicted"/>
<organism evidence="14 15">
    <name type="scientific">Gordonia malaquae NBRC 108250</name>
    <dbReference type="NCBI Taxonomy" id="1223542"/>
    <lineage>
        <taxon>Bacteria</taxon>
        <taxon>Bacillati</taxon>
        <taxon>Actinomycetota</taxon>
        <taxon>Actinomycetes</taxon>
        <taxon>Mycobacteriales</taxon>
        <taxon>Gordoniaceae</taxon>
        <taxon>Gordonia</taxon>
    </lineage>
</organism>
<keyword evidence="7 14" id="KW-0418">Kinase</keyword>
<evidence type="ECO:0000259" key="12">
    <source>
        <dbReference type="PROSITE" id="PS50109"/>
    </source>
</evidence>
<dbReference type="InterPro" id="IPR036097">
    <property type="entry name" value="HisK_dim/P_sf"/>
</dbReference>
<dbReference type="RefSeq" id="WP_008381104.1">
    <property type="nucleotide sequence ID" value="NZ_BAOP01000033.1"/>
</dbReference>
<keyword evidence="5" id="KW-0808">Transferase</keyword>
<feature type="domain" description="Histidine kinase" evidence="12">
    <location>
        <begin position="150"/>
        <end position="365"/>
    </location>
</feature>
<protein>
    <recommendedName>
        <fullName evidence="3">histidine kinase</fullName>
        <ecNumber evidence="3">2.7.13.3</ecNumber>
    </recommendedName>
</protein>
<evidence type="ECO:0000256" key="8">
    <source>
        <dbReference type="ARBA" id="ARBA00022989"/>
    </source>
</evidence>
<evidence type="ECO:0000259" key="13">
    <source>
        <dbReference type="PROSITE" id="PS50885"/>
    </source>
</evidence>
<dbReference type="eggNOG" id="COG5002">
    <property type="taxonomic scope" value="Bacteria"/>
</dbReference>
<evidence type="ECO:0000256" key="7">
    <source>
        <dbReference type="ARBA" id="ARBA00022777"/>
    </source>
</evidence>
<dbReference type="Proteomes" id="UP000035009">
    <property type="component" value="Unassembled WGS sequence"/>
</dbReference>
<dbReference type="SUPFAM" id="SSF47384">
    <property type="entry name" value="Homodimeric domain of signal transducing histidine kinase"/>
    <property type="match status" value="1"/>
</dbReference>
<evidence type="ECO:0000256" key="9">
    <source>
        <dbReference type="ARBA" id="ARBA00023012"/>
    </source>
</evidence>
<dbReference type="InterPro" id="IPR003661">
    <property type="entry name" value="HisK_dim/P_dom"/>
</dbReference>
<dbReference type="InterPro" id="IPR003660">
    <property type="entry name" value="HAMP_dom"/>
</dbReference>
<dbReference type="GO" id="GO:0005886">
    <property type="term" value="C:plasma membrane"/>
    <property type="evidence" value="ECO:0007669"/>
    <property type="project" value="UniProtKB-SubCell"/>
</dbReference>
<comment type="subcellular location">
    <subcellularLocation>
        <location evidence="2">Cell membrane</location>
    </subcellularLocation>
</comment>
<name>M3TIP4_GORML</name>
<dbReference type="Pfam" id="PF00512">
    <property type="entry name" value="HisKA"/>
    <property type="match status" value="1"/>
</dbReference>
<dbReference type="InterPro" id="IPR050428">
    <property type="entry name" value="TCS_sensor_his_kinase"/>
</dbReference>
<dbReference type="CDD" id="cd06225">
    <property type="entry name" value="HAMP"/>
    <property type="match status" value="1"/>
</dbReference>
<dbReference type="SUPFAM" id="SSF55874">
    <property type="entry name" value="ATPase domain of HSP90 chaperone/DNA topoisomerase II/histidine kinase"/>
    <property type="match status" value="1"/>
</dbReference>
<feature type="domain" description="HAMP" evidence="13">
    <location>
        <begin position="88"/>
        <end position="142"/>
    </location>
</feature>
<dbReference type="Gene3D" id="3.30.565.10">
    <property type="entry name" value="Histidine kinase-like ATPase, C-terminal domain"/>
    <property type="match status" value="1"/>
</dbReference>
<dbReference type="PANTHER" id="PTHR45436:SF5">
    <property type="entry name" value="SENSOR HISTIDINE KINASE TRCS"/>
    <property type="match status" value="1"/>
</dbReference>
<evidence type="ECO:0000256" key="6">
    <source>
        <dbReference type="ARBA" id="ARBA00022692"/>
    </source>
</evidence>
<dbReference type="AlphaFoldDB" id="M3TIP4"/>
<evidence type="ECO:0000313" key="15">
    <source>
        <dbReference type="Proteomes" id="UP000035009"/>
    </source>
</evidence>
<evidence type="ECO:0000256" key="2">
    <source>
        <dbReference type="ARBA" id="ARBA00004236"/>
    </source>
</evidence>
<dbReference type="Gene3D" id="6.10.340.10">
    <property type="match status" value="1"/>
</dbReference>
<dbReference type="Gene3D" id="1.10.287.130">
    <property type="match status" value="1"/>
</dbReference>
<dbReference type="Pfam" id="PF02518">
    <property type="entry name" value="HATPase_c"/>
    <property type="match status" value="1"/>
</dbReference>
<accession>M3TIP4</accession>
<dbReference type="SMART" id="SM00388">
    <property type="entry name" value="HisKA"/>
    <property type="match status" value="1"/>
</dbReference>
<comment type="caution">
    <text evidence="14">The sequence shown here is derived from an EMBL/GenBank/DDBJ whole genome shotgun (WGS) entry which is preliminary data.</text>
</comment>
<evidence type="ECO:0000256" key="5">
    <source>
        <dbReference type="ARBA" id="ARBA00022679"/>
    </source>
</evidence>
<dbReference type="SMART" id="SM00387">
    <property type="entry name" value="HATPase_c"/>
    <property type="match status" value="1"/>
</dbReference>
<dbReference type="Pfam" id="PF00672">
    <property type="entry name" value="HAMP"/>
    <property type="match status" value="1"/>
</dbReference>
<keyword evidence="8 11" id="KW-1133">Transmembrane helix</keyword>
<evidence type="ECO:0000256" key="3">
    <source>
        <dbReference type="ARBA" id="ARBA00012438"/>
    </source>
</evidence>
<evidence type="ECO:0000256" key="4">
    <source>
        <dbReference type="ARBA" id="ARBA00022553"/>
    </source>
</evidence>
<dbReference type="CDD" id="cd00082">
    <property type="entry name" value="HisKA"/>
    <property type="match status" value="1"/>
</dbReference>
<dbReference type="InterPro" id="IPR004358">
    <property type="entry name" value="Sig_transdc_His_kin-like_C"/>
</dbReference>
<dbReference type="OrthoDB" id="9757990at2"/>
<dbReference type="GO" id="GO:0000155">
    <property type="term" value="F:phosphorelay sensor kinase activity"/>
    <property type="evidence" value="ECO:0007669"/>
    <property type="project" value="InterPro"/>
</dbReference>
<gene>
    <name evidence="14" type="ORF">GM1_033_00310</name>
</gene>
<keyword evidence="4" id="KW-0597">Phosphoprotein</keyword>
<dbReference type="FunFam" id="3.30.565.10:FF:000006">
    <property type="entry name" value="Sensor histidine kinase WalK"/>
    <property type="match status" value="1"/>
</dbReference>
<feature type="transmembrane region" description="Helical" evidence="11">
    <location>
        <begin position="67"/>
        <end position="87"/>
    </location>
</feature>
<dbReference type="PANTHER" id="PTHR45436">
    <property type="entry name" value="SENSOR HISTIDINE KINASE YKOH"/>
    <property type="match status" value="1"/>
</dbReference>
<keyword evidence="15" id="KW-1185">Reference proteome</keyword>
<reference evidence="14 15" key="1">
    <citation type="submission" date="2013-02" db="EMBL/GenBank/DDBJ databases">
        <title>Whole genome shotgun sequence of Gordonia malaquae NBRC 108250.</title>
        <authorList>
            <person name="Yoshida I."/>
            <person name="Hosoyama A."/>
            <person name="Tsuchikane K."/>
            <person name="Ando Y."/>
            <person name="Baba S."/>
            <person name="Ohji S."/>
            <person name="Hamada M."/>
            <person name="Tamura T."/>
            <person name="Yamazoe A."/>
            <person name="Yamazaki S."/>
            <person name="Fujita N."/>
        </authorList>
    </citation>
    <scope>NUCLEOTIDE SEQUENCE [LARGE SCALE GENOMIC DNA]</scope>
    <source>
        <strain evidence="14 15">NBRC 108250</strain>
    </source>
</reference>
<dbReference type="SMART" id="SM00304">
    <property type="entry name" value="HAMP"/>
    <property type="match status" value="1"/>
</dbReference>
<dbReference type="PROSITE" id="PS50885">
    <property type="entry name" value="HAMP"/>
    <property type="match status" value="1"/>
</dbReference>
<comment type="catalytic activity">
    <reaction evidence="1">
        <text>ATP + protein L-histidine = ADP + protein N-phospho-L-histidine.</text>
        <dbReference type="EC" id="2.7.13.3"/>
    </reaction>
</comment>
<keyword evidence="10 11" id="KW-0472">Membrane</keyword>
<evidence type="ECO:0000256" key="10">
    <source>
        <dbReference type="ARBA" id="ARBA00023136"/>
    </source>
</evidence>
<sequence>MNRAGFGTRLFLASSLVVIGCVATAAVVSVLIAPGLFHEHLQQAGIEEDSGLAAHIEMAFRGTLVPAWGIAALVAVLIALAVSWWLARRVDRSVGALAESAGDIARGRYDTRVDDDAGLGREFADLADAVNELARRLGETESTRRRMLADLGHEMRTPIATINSHLEALEDGVRTADVDTIRVLRAGSQRLARLAEDINAVSRVQEGLDPIRPERTTTGALVTAAVTAASAAYRDAGLDLQVDTDPDIVLTVDPARIGQVLGNLLDNARRHTPRGGSVTLRTVRAGDGVVVTVSDSGEGIDPEHLPHVFDRFYRADTARSSRDGGSGIGLTIVAALVQAHGGTVSAASAGRGTGAVFTVTLPTAGPSEGSANLDA</sequence>